<evidence type="ECO:0000313" key="1">
    <source>
        <dbReference type="EMBL" id="KAJ1144160.1"/>
    </source>
</evidence>
<reference evidence="1" key="1">
    <citation type="journal article" date="2022" name="bioRxiv">
        <title>Sequencing and chromosome-scale assembly of the giantPleurodeles waltlgenome.</title>
        <authorList>
            <person name="Brown T."/>
            <person name="Elewa A."/>
            <person name="Iarovenko S."/>
            <person name="Subramanian E."/>
            <person name="Araus A.J."/>
            <person name="Petzold A."/>
            <person name="Susuki M."/>
            <person name="Suzuki K.-i.T."/>
            <person name="Hayashi T."/>
            <person name="Toyoda A."/>
            <person name="Oliveira C."/>
            <person name="Osipova E."/>
            <person name="Leigh N.D."/>
            <person name="Simon A."/>
            <person name="Yun M.H."/>
        </authorList>
    </citation>
    <scope>NUCLEOTIDE SEQUENCE</scope>
    <source>
        <strain evidence="1">20211129_DDA</strain>
        <tissue evidence="1">Liver</tissue>
    </source>
</reference>
<evidence type="ECO:0000313" key="2">
    <source>
        <dbReference type="Proteomes" id="UP001066276"/>
    </source>
</evidence>
<dbReference type="Proteomes" id="UP001066276">
    <property type="component" value="Chromosome 6"/>
</dbReference>
<gene>
    <name evidence="1" type="ORF">NDU88_010462</name>
</gene>
<sequence length="127" mass="14422">MIDVGQQTGAWLGKRLYKKEGDAQRCGENLSHVEEFLDTPANKNTDDYTRMDGENQCGSILMMMLEHLGDGAIGDWELQYMSADEYGDVDVGLNELLDYDDEKLEEDELQDDEATWVKYSNLVVSTQ</sequence>
<keyword evidence="2" id="KW-1185">Reference proteome</keyword>
<protein>
    <submittedName>
        <fullName evidence="1">Uncharacterized protein</fullName>
    </submittedName>
</protein>
<proteinExistence type="predicted"/>
<dbReference type="AlphaFoldDB" id="A0AAV7QYC3"/>
<comment type="caution">
    <text evidence="1">The sequence shown here is derived from an EMBL/GenBank/DDBJ whole genome shotgun (WGS) entry which is preliminary data.</text>
</comment>
<dbReference type="EMBL" id="JANPWB010000010">
    <property type="protein sequence ID" value="KAJ1144160.1"/>
    <property type="molecule type" value="Genomic_DNA"/>
</dbReference>
<name>A0AAV7QYC3_PLEWA</name>
<accession>A0AAV7QYC3</accession>
<organism evidence="1 2">
    <name type="scientific">Pleurodeles waltl</name>
    <name type="common">Iberian ribbed newt</name>
    <dbReference type="NCBI Taxonomy" id="8319"/>
    <lineage>
        <taxon>Eukaryota</taxon>
        <taxon>Metazoa</taxon>
        <taxon>Chordata</taxon>
        <taxon>Craniata</taxon>
        <taxon>Vertebrata</taxon>
        <taxon>Euteleostomi</taxon>
        <taxon>Amphibia</taxon>
        <taxon>Batrachia</taxon>
        <taxon>Caudata</taxon>
        <taxon>Salamandroidea</taxon>
        <taxon>Salamandridae</taxon>
        <taxon>Pleurodelinae</taxon>
        <taxon>Pleurodeles</taxon>
    </lineage>
</organism>